<dbReference type="PANTHER" id="PTHR10609">
    <property type="entry name" value="BIOTINIDASE-RELATED"/>
    <property type="match status" value="1"/>
</dbReference>
<dbReference type="InterPro" id="IPR040154">
    <property type="entry name" value="Biotinidase/VNN"/>
</dbReference>
<evidence type="ECO:0000313" key="1">
    <source>
        <dbReference type="EMBL" id="GFY64336.1"/>
    </source>
</evidence>
<dbReference type="PANTHER" id="PTHR10609:SF27">
    <property type="entry name" value="CN HYDROLASE DOMAIN-CONTAINING PROTEIN-RELATED"/>
    <property type="match status" value="1"/>
</dbReference>
<protein>
    <submittedName>
        <fullName evidence="1">Pantetheinase</fullName>
    </submittedName>
</protein>
<proteinExistence type="predicted"/>
<sequence>MVDISLSVEQNSYRAAVFEIAQFQFEDKSYSGEDAINKNLEKYDKAAKVAAENAWSITNKVNVIAADAHDPRTGTVGSGIYSPDKGVLVYTHNPDGRSKLLISNVPKSPSDDLRNIEPPNTKFFYLDDDEVTELGKKSLEILKKNVASMFSEINLRI</sequence>
<evidence type="ECO:0000313" key="2">
    <source>
        <dbReference type="Proteomes" id="UP000886998"/>
    </source>
</evidence>
<dbReference type="AlphaFoldDB" id="A0A8X6Y440"/>
<keyword evidence="2" id="KW-1185">Reference proteome</keyword>
<dbReference type="InterPro" id="IPR036526">
    <property type="entry name" value="C-N_Hydrolase_sf"/>
</dbReference>
<accession>A0A8X6Y440</accession>
<dbReference type="Gene3D" id="3.60.110.10">
    <property type="entry name" value="Carbon-nitrogen hydrolase"/>
    <property type="match status" value="1"/>
</dbReference>
<reference evidence="1" key="1">
    <citation type="submission" date="2020-08" db="EMBL/GenBank/DDBJ databases">
        <title>Multicomponent nature underlies the extraordinary mechanical properties of spider dragline silk.</title>
        <authorList>
            <person name="Kono N."/>
            <person name="Nakamura H."/>
            <person name="Mori M."/>
            <person name="Yoshida Y."/>
            <person name="Ohtoshi R."/>
            <person name="Malay A.D."/>
            <person name="Moran D.A.P."/>
            <person name="Tomita M."/>
            <person name="Numata K."/>
            <person name="Arakawa K."/>
        </authorList>
    </citation>
    <scope>NUCLEOTIDE SEQUENCE</scope>
</reference>
<dbReference type="Proteomes" id="UP000886998">
    <property type="component" value="Unassembled WGS sequence"/>
</dbReference>
<dbReference type="EMBL" id="BMAV01015205">
    <property type="protein sequence ID" value="GFY64336.1"/>
    <property type="molecule type" value="Genomic_DNA"/>
</dbReference>
<name>A0A8X6Y440_9ARAC</name>
<gene>
    <name evidence="1" type="primary">Vnn1_5</name>
    <name evidence="1" type="ORF">TNIN_65631</name>
</gene>
<organism evidence="1 2">
    <name type="scientific">Trichonephila inaurata madagascariensis</name>
    <dbReference type="NCBI Taxonomy" id="2747483"/>
    <lineage>
        <taxon>Eukaryota</taxon>
        <taxon>Metazoa</taxon>
        <taxon>Ecdysozoa</taxon>
        <taxon>Arthropoda</taxon>
        <taxon>Chelicerata</taxon>
        <taxon>Arachnida</taxon>
        <taxon>Araneae</taxon>
        <taxon>Araneomorphae</taxon>
        <taxon>Entelegynae</taxon>
        <taxon>Araneoidea</taxon>
        <taxon>Nephilidae</taxon>
        <taxon>Trichonephila</taxon>
        <taxon>Trichonephila inaurata</taxon>
    </lineage>
</organism>
<comment type="caution">
    <text evidence="1">The sequence shown here is derived from an EMBL/GenBank/DDBJ whole genome shotgun (WGS) entry which is preliminary data.</text>
</comment>